<protein>
    <recommendedName>
        <fullName evidence="2">Periplasmic copper-binding protein NosD beta helix domain-containing protein</fullName>
    </recommendedName>
</protein>
<dbReference type="EMBL" id="NAAC01000041">
    <property type="protein sequence ID" value="RDJ03949.1"/>
    <property type="molecule type" value="Genomic_DNA"/>
</dbReference>
<dbReference type="InterPro" id="IPR006626">
    <property type="entry name" value="PbH1"/>
</dbReference>
<dbReference type="Gene3D" id="2.160.20.10">
    <property type="entry name" value="Single-stranded right-handed beta-helix, Pectin lyase-like"/>
    <property type="match status" value="2"/>
</dbReference>
<name>A0A370KGP2_9HYPH</name>
<feature type="domain" description="Periplasmic copper-binding protein NosD beta helix" evidence="2">
    <location>
        <begin position="727"/>
        <end position="898"/>
    </location>
</feature>
<dbReference type="Pfam" id="PF05048">
    <property type="entry name" value="NosD"/>
    <property type="match status" value="1"/>
</dbReference>
<dbReference type="InterPro" id="IPR045392">
    <property type="entry name" value="DUF6519"/>
</dbReference>
<organism evidence="3 4">
    <name type="scientific">Rhizobium grahamii</name>
    <dbReference type="NCBI Taxonomy" id="1120045"/>
    <lineage>
        <taxon>Bacteria</taxon>
        <taxon>Pseudomonadati</taxon>
        <taxon>Pseudomonadota</taxon>
        <taxon>Alphaproteobacteria</taxon>
        <taxon>Hyphomicrobiales</taxon>
        <taxon>Rhizobiaceae</taxon>
        <taxon>Rhizobium/Agrobacterium group</taxon>
        <taxon>Rhizobium</taxon>
    </lineage>
</organism>
<gene>
    <name evidence="3" type="ORF">B5K06_29030</name>
</gene>
<accession>A0A370KGP2</accession>
<sequence>MSGDYSRFTHDARKRFSSVLIQQGRVQLDSDWNEAADIARERLRVQALDTFGPVGVPHATTPDAFKVTAPVADDFSLGEGRLYVDGHLAEILPGESVTYQTQPFLPDPPAIGGANYNVYLDLWEREVTYIEDNDLLDKALGGVDTATRVQQVWQVKTVPAAAQTPAACGTFTGTPPSGGRMSVSAVAPPAPEDPCIVPPLSGYRGLENRLYRIEIQAAGPLGTASFTWSRDNGSLVTTVSEIATAAGKSSLTVHRIGRDRVTRFAIGDWVSVTDDHRDLHGESGDMARIDDIDEANAILRLDRAIGATGRPFATAPADLSARHTRVQKRDQSSSDPLVGADGTILTATGPIAIEEGIEISFSMVGSEGFHVGDYWLFAARTADASVEEFTAAPPRGIIHSYMQLAAVNGPDVNDCRPQPVTSQGCCTFVLNPGDDIQLAIDQLPPSGGCVCLKTGIHRLRAPLFIGRNDVSLHGESTGAIIETGEGPLLTVSGRRHRIHELQFRRQRGGPAMVTFVRAEDCILDDCLVSGGGREDGGIGIAIADAQRVDIRRCTVSGTDVNVHITGSRARLLAITDCFLAGIRRDGEEDGPLPGTAGILLQNGGDLSRIEDCVIGGTANGIVCLERQMDVPLDRLTIRGNRIECVAFRPVLSARNMGIGLMAEGSIVSCNSVTMQRSPEFAPVTAIAVGGLGLRIEDNDVSITTPRGSGPPSIGIHFGWNGEQANVITVDGLVAGNKVRDAEVGLFSEATQSSSLTGNVISYRVRERASLTAGILIFNAHGNSFNDNRIEGASFGIVATSGENNSIERNIVAGGIVGLGMGREIDASLSSNDIRAQERFGMFCFDSRGRLVVHDNSVARTGTRTNELPKIGIFLLGVSGQASVERNQVIDTGIDADLNASPGVAVGIAAILCLEAAIRDNIVNYSGGWDGIVERRGLTVEDRALLMQGMSLASILQTDGVTGYPALVQGNRFEGIGFSALIQFLERDGNDPLLRFERVSFANNDCMHRVPRDTELAVTLLLKGRHALVSANAFRAFPGQPACVDFQQITRPVFVANYFVRGPVSPAPIPVAMLATNIDL</sequence>
<proteinExistence type="predicted"/>
<dbReference type="OrthoDB" id="134981at2"/>
<dbReference type="Proteomes" id="UP000254939">
    <property type="component" value="Unassembled WGS sequence"/>
</dbReference>
<dbReference type="SUPFAM" id="SSF51126">
    <property type="entry name" value="Pectin lyase-like"/>
    <property type="match status" value="1"/>
</dbReference>
<dbReference type="InterPro" id="IPR012334">
    <property type="entry name" value="Pectin_lyas_fold"/>
</dbReference>
<dbReference type="SMART" id="SM00710">
    <property type="entry name" value="PbH1"/>
    <property type="match status" value="9"/>
</dbReference>
<feature type="region of interest" description="Disordered" evidence="1">
    <location>
        <begin position="316"/>
        <end position="340"/>
    </location>
</feature>
<dbReference type="InterPro" id="IPR011050">
    <property type="entry name" value="Pectin_lyase_fold/virulence"/>
</dbReference>
<dbReference type="RefSeq" id="WP_114715465.1">
    <property type="nucleotide sequence ID" value="NZ_KZ857269.1"/>
</dbReference>
<dbReference type="Pfam" id="PF20129">
    <property type="entry name" value="DUF6519"/>
    <property type="match status" value="2"/>
</dbReference>
<dbReference type="AlphaFoldDB" id="A0A370KGP2"/>
<reference evidence="3 4" key="1">
    <citation type="submission" date="2017-03" db="EMBL/GenBank/DDBJ databases">
        <title>Genome analysis of Rhizobial strains effectives or ineffectives for nitrogen fixation isolated from bean seeds.</title>
        <authorList>
            <person name="Peralta H."/>
            <person name="Aguilar-Vera A."/>
            <person name="Mora Y."/>
            <person name="Vargas-Lagunas C."/>
            <person name="Girard L."/>
            <person name="Mora J."/>
        </authorList>
    </citation>
    <scope>NUCLEOTIDE SEQUENCE [LARGE SCALE GENOMIC DNA]</scope>
    <source>
        <strain evidence="3 4">CCGM3</strain>
    </source>
</reference>
<comment type="caution">
    <text evidence="3">The sequence shown here is derived from an EMBL/GenBank/DDBJ whole genome shotgun (WGS) entry which is preliminary data.</text>
</comment>
<evidence type="ECO:0000313" key="4">
    <source>
        <dbReference type="Proteomes" id="UP000254939"/>
    </source>
</evidence>
<evidence type="ECO:0000259" key="2">
    <source>
        <dbReference type="Pfam" id="PF05048"/>
    </source>
</evidence>
<dbReference type="InterPro" id="IPR007742">
    <property type="entry name" value="NosD_dom"/>
</dbReference>
<evidence type="ECO:0000313" key="3">
    <source>
        <dbReference type="EMBL" id="RDJ03949.1"/>
    </source>
</evidence>
<evidence type="ECO:0000256" key="1">
    <source>
        <dbReference type="SAM" id="MobiDB-lite"/>
    </source>
</evidence>